<comment type="similarity">
    <text evidence="1">Belongs to the FemABX family.</text>
</comment>
<evidence type="ECO:0000256" key="6">
    <source>
        <dbReference type="ARBA" id="ARBA00023316"/>
    </source>
</evidence>
<dbReference type="RefSeq" id="WP_344342925.1">
    <property type="nucleotide sequence ID" value="NZ_BAAAQT010000006.1"/>
</dbReference>
<comment type="caution">
    <text evidence="8">The sequence shown here is derived from an EMBL/GenBank/DDBJ whole genome shotgun (WGS) entry which is preliminary data.</text>
</comment>
<evidence type="ECO:0000256" key="1">
    <source>
        <dbReference type="ARBA" id="ARBA00009943"/>
    </source>
</evidence>
<dbReference type="InterPro" id="IPR038740">
    <property type="entry name" value="BioF2-like_GNAT_dom"/>
</dbReference>
<name>A0ABP5MLQ6_9MICO</name>
<dbReference type="PROSITE" id="PS51191">
    <property type="entry name" value="FEMABX"/>
    <property type="match status" value="1"/>
</dbReference>
<organism evidence="8 9">
    <name type="scientific">Agrococcus versicolor</name>
    <dbReference type="NCBI Taxonomy" id="501482"/>
    <lineage>
        <taxon>Bacteria</taxon>
        <taxon>Bacillati</taxon>
        <taxon>Actinomycetota</taxon>
        <taxon>Actinomycetes</taxon>
        <taxon>Micrococcales</taxon>
        <taxon>Microbacteriaceae</taxon>
        <taxon>Agrococcus</taxon>
    </lineage>
</organism>
<evidence type="ECO:0000256" key="4">
    <source>
        <dbReference type="ARBA" id="ARBA00022984"/>
    </source>
</evidence>
<dbReference type="Gene3D" id="3.40.630.30">
    <property type="match status" value="2"/>
</dbReference>
<evidence type="ECO:0000256" key="3">
    <source>
        <dbReference type="ARBA" id="ARBA00022960"/>
    </source>
</evidence>
<evidence type="ECO:0000256" key="5">
    <source>
        <dbReference type="ARBA" id="ARBA00023315"/>
    </source>
</evidence>
<gene>
    <name evidence="8" type="ORF">GCM10009846_18700</name>
</gene>
<keyword evidence="3" id="KW-0133">Cell shape</keyword>
<keyword evidence="4" id="KW-0573">Peptidoglycan synthesis</keyword>
<dbReference type="Pfam" id="PF13480">
    <property type="entry name" value="Acetyltransf_6"/>
    <property type="match status" value="1"/>
</dbReference>
<accession>A0ABP5MLQ6</accession>
<sequence length="346" mass="39492">MTVIEPAAARPDEAEAWDAEVLAAQARAHYMQSSAWARTREGSPWTALRDRIDVDGDQYPVQLFARKAPLAGTLYHAARIAGVTPAHVAALTERARSYPKHVFAVKAEVFQAYDERLVEAFEAAGWVRTVSSQYEHAVMVDLSGSLDEVAARFKKRARNSYRSAAKQGVTIDEVPMTPESTARMHELIDAVRERTGGYFRPHSYFQRIWDVYDDEGQGRFFYATYEGETVASAFVIRFGDTAWYKDAGSQRENPKSFAPYAMQWAIMQRLHAEGVTGYELANVPDPAEWETSDIRGLYVFKTAWAPEPVRYMPSFELPLNGRYRLWQKAGRYLRALYTRRTRDAWY</sequence>
<evidence type="ECO:0000313" key="9">
    <source>
        <dbReference type="Proteomes" id="UP001501599"/>
    </source>
</evidence>
<protein>
    <recommendedName>
        <fullName evidence="7">BioF2-like acetyltransferase domain-containing protein</fullName>
    </recommendedName>
</protein>
<evidence type="ECO:0000313" key="8">
    <source>
        <dbReference type="EMBL" id="GAA2174093.1"/>
    </source>
</evidence>
<dbReference type="PANTHER" id="PTHR36174">
    <property type="entry name" value="LIPID II:GLYCINE GLYCYLTRANSFERASE"/>
    <property type="match status" value="1"/>
</dbReference>
<dbReference type="PANTHER" id="PTHR36174:SF1">
    <property type="entry name" value="LIPID II:GLYCINE GLYCYLTRANSFERASE"/>
    <property type="match status" value="1"/>
</dbReference>
<reference evidence="9" key="1">
    <citation type="journal article" date="2019" name="Int. J. Syst. Evol. Microbiol.">
        <title>The Global Catalogue of Microorganisms (GCM) 10K type strain sequencing project: providing services to taxonomists for standard genome sequencing and annotation.</title>
        <authorList>
            <consortium name="The Broad Institute Genomics Platform"/>
            <consortium name="The Broad Institute Genome Sequencing Center for Infectious Disease"/>
            <person name="Wu L."/>
            <person name="Ma J."/>
        </authorList>
    </citation>
    <scope>NUCLEOTIDE SEQUENCE [LARGE SCALE GENOMIC DNA]</scope>
    <source>
        <strain evidence="9">JCM 16026</strain>
    </source>
</reference>
<dbReference type="SUPFAM" id="SSF55729">
    <property type="entry name" value="Acyl-CoA N-acyltransferases (Nat)"/>
    <property type="match status" value="1"/>
</dbReference>
<feature type="domain" description="BioF2-like acetyltransferase" evidence="7">
    <location>
        <begin position="152"/>
        <end position="280"/>
    </location>
</feature>
<keyword evidence="5" id="KW-0012">Acyltransferase</keyword>
<keyword evidence="6" id="KW-0961">Cell wall biogenesis/degradation</keyword>
<proteinExistence type="inferred from homology"/>
<evidence type="ECO:0000259" key="7">
    <source>
        <dbReference type="Pfam" id="PF13480"/>
    </source>
</evidence>
<dbReference type="EMBL" id="BAAAQT010000006">
    <property type="protein sequence ID" value="GAA2174093.1"/>
    <property type="molecule type" value="Genomic_DNA"/>
</dbReference>
<dbReference type="InterPro" id="IPR003447">
    <property type="entry name" value="FEMABX"/>
</dbReference>
<dbReference type="InterPro" id="IPR016181">
    <property type="entry name" value="Acyl_CoA_acyltransferase"/>
</dbReference>
<keyword evidence="9" id="KW-1185">Reference proteome</keyword>
<keyword evidence="2" id="KW-0808">Transferase</keyword>
<dbReference type="Proteomes" id="UP001501599">
    <property type="component" value="Unassembled WGS sequence"/>
</dbReference>
<dbReference type="InterPro" id="IPR050644">
    <property type="entry name" value="PG_Glycine_Bridge_Synth"/>
</dbReference>
<evidence type="ECO:0000256" key="2">
    <source>
        <dbReference type="ARBA" id="ARBA00022679"/>
    </source>
</evidence>